<feature type="non-terminal residue" evidence="14">
    <location>
        <position position="1"/>
    </location>
</feature>
<evidence type="ECO:0000256" key="13">
    <source>
        <dbReference type="SAM" id="MobiDB-lite"/>
    </source>
</evidence>
<feature type="compositionally biased region" description="Low complexity" evidence="13">
    <location>
        <begin position="546"/>
        <end position="557"/>
    </location>
</feature>
<keyword evidence="11" id="KW-0206">Cytoskeleton</keyword>
<evidence type="ECO:0000256" key="5">
    <source>
        <dbReference type="ARBA" id="ARBA00022490"/>
    </source>
</evidence>
<keyword evidence="5" id="KW-0963">Cytoplasm</keyword>
<evidence type="ECO:0000256" key="10">
    <source>
        <dbReference type="ARBA" id="ARBA00023136"/>
    </source>
</evidence>
<evidence type="ECO:0000256" key="8">
    <source>
        <dbReference type="ARBA" id="ARBA00022794"/>
    </source>
</evidence>
<evidence type="ECO:0000256" key="4">
    <source>
        <dbReference type="ARBA" id="ARBA00022475"/>
    </source>
</evidence>
<name>A0ABN8J7H4_9NEOP</name>
<reference evidence="14" key="1">
    <citation type="submission" date="2022-03" db="EMBL/GenBank/DDBJ databases">
        <authorList>
            <person name="Martin H S."/>
        </authorList>
    </citation>
    <scope>NUCLEOTIDE SEQUENCE</scope>
</reference>
<keyword evidence="15" id="KW-1185">Reference proteome</keyword>
<keyword evidence="7" id="KW-0677">Repeat</keyword>
<accession>A0ABN8J7H4</accession>
<dbReference type="Proteomes" id="UP000837857">
    <property type="component" value="Chromosome 9"/>
</dbReference>
<evidence type="ECO:0008006" key="16">
    <source>
        <dbReference type="Google" id="ProtNLM"/>
    </source>
</evidence>
<evidence type="ECO:0000256" key="2">
    <source>
        <dbReference type="ARBA" id="ARBA00004430"/>
    </source>
</evidence>
<evidence type="ECO:0000256" key="6">
    <source>
        <dbReference type="ARBA" id="ARBA00022574"/>
    </source>
</evidence>
<dbReference type="PANTHER" id="PTHR13667:SF5">
    <property type="entry name" value="WD REPEAT-CONTAINING AND PLANAR CELL POLARITY EFFECTOR PROTEIN FRITZ HOMOLOG"/>
    <property type="match status" value="1"/>
</dbReference>
<organism evidence="14 15">
    <name type="scientific">Iphiclides podalirius</name>
    <name type="common">scarce swallowtail</name>
    <dbReference type="NCBI Taxonomy" id="110791"/>
    <lineage>
        <taxon>Eukaryota</taxon>
        <taxon>Metazoa</taxon>
        <taxon>Ecdysozoa</taxon>
        <taxon>Arthropoda</taxon>
        <taxon>Hexapoda</taxon>
        <taxon>Insecta</taxon>
        <taxon>Pterygota</taxon>
        <taxon>Neoptera</taxon>
        <taxon>Endopterygota</taxon>
        <taxon>Lepidoptera</taxon>
        <taxon>Glossata</taxon>
        <taxon>Ditrysia</taxon>
        <taxon>Papilionoidea</taxon>
        <taxon>Papilionidae</taxon>
        <taxon>Papilioninae</taxon>
        <taxon>Iphiclides</taxon>
    </lineage>
</organism>
<keyword evidence="12" id="KW-0966">Cell projection</keyword>
<sequence length="811" mass="89801">MFSYDVKFLTSDDLLYLKSGDLKSFKYETKKRVEETVYEAGKRNYCERRGGYWRIPKSSQLRQLESTLRDRIIVTCEWTNESFATLIFSSGVIAYITIKPDTLDVTRILFDKYCIGKLSGQCVTGAIFCKTHLLFTHAERTATLFTFGKSIENGSHPCRLSDRDPHIQSLELGGARRAERRVSWCADSSGVKVLLWSAANAEPAPWSPVLEDLANLHLYQIQGQQVTLIAFHQLENEVLCAELSQNNDNVVHIVEQSASHKSGVTLEWQLRVAPTGGGAAPLGACCSRARASLPSPVRIARRSACGRRLLAACIDGTLHVLHSAAGHTHTTRAGFIPTDVRWAGELVVAVEEAGRLQCFDRALSLLHHHTKCIDLVSHFRDTRRMQMLATRGMRCGPVILAMFSGGPLTLLHITHPRLITAWVRAERTSNAVALLRAMDWEGEGVECLRAMGELVHGALRGGGGGGGGRRLRRRRSVLHDLARKFFHHLLRRGRIEKALSLAVDLAAWDLFADVRWAAMRASQPHLVREAARAARHYAHAHESECSESCSQCSSRSSSESDEELSGYSGTARTTPPPLPRVAPPPQPTVLPVPITQTEPTSTLSIRPNLHQYLERDSTIWSTEHSADRAHEPEPFKQTINPPPVKWQSVDSMLLNYRKQLNGSSSEVARSRVFDAIPRIQDEKINQPQFKQVFQVDSKEATPNVNYRYNNSIGSGANGRIYKHDSTWASKTGERNKVKFSNTVTIAVVSEPPPSPDAARELAASLPLCAPHNYLAAFAPAPAAAPAPRQPPHADNPVPQVPKIKVVHFGMV</sequence>
<gene>
    <name evidence="14" type="ORF">IPOD504_LOCUS17204</name>
</gene>
<keyword evidence="6" id="KW-0853">WD repeat</keyword>
<protein>
    <recommendedName>
        <fullName evidence="16">WD repeat-containing and planar cell polarity effector protein fritz</fullName>
    </recommendedName>
</protein>
<feature type="compositionally biased region" description="Basic and acidic residues" evidence="13">
    <location>
        <begin position="624"/>
        <end position="634"/>
    </location>
</feature>
<keyword evidence="8" id="KW-0970">Cilium biogenesis/degradation</keyword>
<comment type="similarity">
    <text evidence="3">Belongs to the WD repeat fritz family.</text>
</comment>
<evidence type="ECO:0000256" key="7">
    <source>
        <dbReference type="ARBA" id="ARBA00022737"/>
    </source>
</evidence>
<dbReference type="InterPro" id="IPR024511">
    <property type="entry name" value="Frtz"/>
</dbReference>
<keyword evidence="4" id="KW-1003">Cell membrane</keyword>
<feature type="compositionally biased region" description="Pro residues" evidence="13">
    <location>
        <begin position="574"/>
        <end position="590"/>
    </location>
</feature>
<proteinExistence type="inferred from homology"/>
<keyword evidence="10" id="KW-0472">Membrane</keyword>
<dbReference type="Pfam" id="PF11768">
    <property type="entry name" value="Frtz"/>
    <property type="match status" value="2"/>
</dbReference>
<dbReference type="EMBL" id="OW152821">
    <property type="protein sequence ID" value="CAH2076261.1"/>
    <property type="molecule type" value="Genomic_DNA"/>
</dbReference>
<evidence type="ECO:0000256" key="3">
    <source>
        <dbReference type="ARBA" id="ARBA00006059"/>
    </source>
</evidence>
<evidence type="ECO:0000256" key="12">
    <source>
        <dbReference type="ARBA" id="ARBA00023273"/>
    </source>
</evidence>
<dbReference type="PANTHER" id="PTHR13667">
    <property type="entry name" value="HOMOLOC-13"/>
    <property type="match status" value="1"/>
</dbReference>
<evidence type="ECO:0000256" key="11">
    <source>
        <dbReference type="ARBA" id="ARBA00023212"/>
    </source>
</evidence>
<feature type="region of interest" description="Disordered" evidence="13">
    <location>
        <begin position="623"/>
        <end position="643"/>
    </location>
</feature>
<evidence type="ECO:0000313" key="15">
    <source>
        <dbReference type="Proteomes" id="UP000837857"/>
    </source>
</evidence>
<comment type="subcellular location">
    <subcellularLocation>
        <location evidence="1">Cell membrane</location>
    </subcellularLocation>
    <subcellularLocation>
        <location evidence="2">Cytoplasm</location>
        <location evidence="2">Cytoskeleton</location>
        <location evidence="2">Cilium axoneme</location>
    </subcellularLocation>
</comment>
<evidence type="ECO:0000256" key="1">
    <source>
        <dbReference type="ARBA" id="ARBA00004236"/>
    </source>
</evidence>
<evidence type="ECO:0000256" key="9">
    <source>
        <dbReference type="ARBA" id="ARBA00023069"/>
    </source>
</evidence>
<evidence type="ECO:0000313" key="14">
    <source>
        <dbReference type="EMBL" id="CAH2076261.1"/>
    </source>
</evidence>
<keyword evidence="9" id="KW-0969">Cilium</keyword>
<feature type="region of interest" description="Disordered" evidence="13">
    <location>
        <begin position="546"/>
        <end position="608"/>
    </location>
</feature>